<feature type="region of interest" description="Disordered" evidence="1">
    <location>
        <begin position="22"/>
        <end position="55"/>
    </location>
</feature>
<gene>
    <name evidence="3" type="ORF">SAY86_024309</name>
</gene>
<dbReference type="PANTHER" id="PTHR37384">
    <property type="entry name" value="OS01G0835600 PROTEIN"/>
    <property type="match status" value="1"/>
</dbReference>
<organism evidence="3 4">
    <name type="scientific">Trapa natans</name>
    <name type="common">Water chestnut</name>
    <dbReference type="NCBI Taxonomy" id="22666"/>
    <lineage>
        <taxon>Eukaryota</taxon>
        <taxon>Viridiplantae</taxon>
        <taxon>Streptophyta</taxon>
        <taxon>Embryophyta</taxon>
        <taxon>Tracheophyta</taxon>
        <taxon>Spermatophyta</taxon>
        <taxon>Magnoliopsida</taxon>
        <taxon>eudicotyledons</taxon>
        <taxon>Gunneridae</taxon>
        <taxon>Pentapetalae</taxon>
        <taxon>rosids</taxon>
        <taxon>malvids</taxon>
        <taxon>Myrtales</taxon>
        <taxon>Lythraceae</taxon>
        <taxon>Trapa</taxon>
    </lineage>
</organism>
<feature type="compositionally biased region" description="Basic residues" evidence="1">
    <location>
        <begin position="148"/>
        <end position="159"/>
    </location>
</feature>
<dbReference type="AlphaFoldDB" id="A0AAN7M6H7"/>
<dbReference type="InterPro" id="IPR047365">
    <property type="entry name" value="Tudor_AtPTM-like"/>
</dbReference>
<protein>
    <recommendedName>
        <fullName evidence="2">PTM/DIR17-like Tudor domain-containing protein</fullName>
    </recommendedName>
</protein>
<evidence type="ECO:0000256" key="1">
    <source>
        <dbReference type="SAM" id="MobiDB-lite"/>
    </source>
</evidence>
<dbReference type="Pfam" id="PF21743">
    <property type="entry name" value="PTM_DIR17_Tudor"/>
    <property type="match status" value="1"/>
</dbReference>
<sequence length="182" mass="19954">MATISSPAMVYHIPGEPAVVINGVPDPVPEAEPPGSSDPKGETAVPPPRANPGMGGWMKGRQVQKLFGGKLYTGTVTEFDKDAGWYRVVYEDGDFEDLEWHELEEVLVPLDIAIPLKSLALRVLGKTEKTEKTENMSAADTTPEIPNKRGRPKGSKNKRKTNEKATEESRAPRDYQPSTQNV</sequence>
<evidence type="ECO:0000313" key="3">
    <source>
        <dbReference type="EMBL" id="KAK4798944.1"/>
    </source>
</evidence>
<feature type="compositionally biased region" description="Basic and acidic residues" evidence="1">
    <location>
        <begin position="160"/>
        <end position="173"/>
    </location>
</feature>
<accession>A0AAN7M6H7</accession>
<name>A0AAN7M6H7_TRANT</name>
<reference evidence="3 4" key="1">
    <citation type="journal article" date="2023" name="Hortic Res">
        <title>Pangenome of water caltrop reveals structural variations and asymmetric subgenome divergence after allopolyploidization.</title>
        <authorList>
            <person name="Zhang X."/>
            <person name="Chen Y."/>
            <person name="Wang L."/>
            <person name="Yuan Y."/>
            <person name="Fang M."/>
            <person name="Shi L."/>
            <person name="Lu R."/>
            <person name="Comes H.P."/>
            <person name="Ma Y."/>
            <person name="Chen Y."/>
            <person name="Huang G."/>
            <person name="Zhou Y."/>
            <person name="Zheng Z."/>
            <person name="Qiu Y."/>
        </authorList>
    </citation>
    <scope>NUCLEOTIDE SEQUENCE [LARGE SCALE GENOMIC DNA]</scope>
    <source>
        <strain evidence="3">F231</strain>
    </source>
</reference>
<feature type="region of interest" description="Disordered" evidence="1">
    <location>
        <begin position="129"/>
        <end position="182"/>
    </location>
</feature>
<keyword evidence="4" id="KW-1185">Reference proteome</keyword>
<evidence type="ECO:0000259" key="2">
    <source>
        <dbReference type="Pfam" id="PF21743"/>
    </source>
</evidence>
<dbReference type="Gene3D" id="2.30.30.140">
    <property type="match status" value="1"/>
</dbReference>
<dbReference type="EMBL" id="JAXQNO010000004">
    <property type="protein sequence ID" value="KAK4798944.1"/>
    <property type="molecule type" value="Genomic_DNA"/>
</dbReference>
<proteinExistence type="predicted"/>
<feature type="domain" description="PTM/DIR17-like Tudor" evidence="2">
    <location>
        <begin position="60"/>
        <end position="107"/>
    </location>
</feature>
<dbReference type="Proteomes" id="UP001346149">
    <property type="component" value="Unassembled WGS sequence"/>
</dbReference>
<dbReference type="PANTHER" id="PTHR37384:SF1">
    <property type="entry name" value="OS01G0835600 PROTEIN"/>
    <property type="match status" value="1"/>
</dbReference>
<dbReference type="CDD" id="cd20401">
    <property type="entry name" value="Tudor_AtPTM-like"/>
    <property type="match status" value="1"/>
</dbReference>
<evidence type="ECO:0000313" key="4">
    <source>
        <dbReference type="Proteomes" id="UP001346149"/>
    </source>
</evidence>
<comment type="caution">
    <text evidence="3">The sequence shown here is derived from an EMBL/GenBank/DDBJ whole genome shotgun (WGS) entry which is preliminary data.</text>
</comment>